<dbReference type="InterPro" id="IPR001967">
    <property type="entry name" value="Peptidase_S11_N"/>
</dbReference>
<dbReference type="GO" id="GO:0071555">
    <property type="term" value="P:cell wall organization"/>
    <property type="evidence" value="ECO:0007669"/>
    <property type="project" value="UniProtKB-KW"/>
</dbReference>
<dbReference type="SUPFAM" id="SSF56601">
    <property type="entry name" value="beta-lactamase/transpeptidase-like"/>
    <property type="match status" value="1"/>
</dbReference>
<reference evidence="14 15" key="1">
    <citation type="submission" date="2019-01" db="EMBL/GenBank/DDBJ databases">
        <title>PMF-metabolizing Aryl O-demethylase.</title>
        <authorList>
            <person name="Kim M."/>
        </authorList>
    </citation>
    <scope>NUCLEOTIDE SEQUENCE [LARGE SCALE GENOMIC DNA]</scope>
    <source>
        <strain evidence="14 15">PMF1</strain>
    </source>
</reference>
<evidence type="ECO:0000256" key="2">
    <source>
        <dbReference type="ARBA" id="ARBA00022729"/>
    </source>
</evidence>
<dbReference type="GO" id="GO:0008360">
    <property type="term" value="P:regulation of cell shape"/>
    <property type="evidence" value="ECO:0007669"/>
    <property type="project" value="UniProtKB-KW"/>
</dbReference>
<evidence type="ECO:0000256" key="4">
    <source>
        <dbReference type="ARBA" id="ARBA00022960"/>
    </source>
</evidence>
<dbReference type="InterPro" id="IPR012338">
    <property type="entry name" value="Beta-lactam/transpept-like"/>
</dbReference>
<name>A0A4P6M711_9FIRM</name>
<dbReference type="GO" id="GO:0006508">
    <property type="term" value="P:proteolysis"/>
    <property type="evidence" value="ECO:0007669"/>
    <property type="project" value="InterPro"/>
</dbReference>
<dbReference type="Proteomes" id="UP000289794">
    <property type="component" value="Chromosome"/>
</dbReference>
<feature type="region of interest" description="Disordered" evidence="10">
    <location>
        <begin position="353"/>
        <end position="385"/>
    </location>
</feature>
<keyword evidence="4" id="KW-0133">Cell shape</keyword>
<evidence type="ECO:0000256" key="11">
    <source>
        <dbReference type="SAM" id="Phobius"/>
    </source>
</evidence>
<keyword evidence="5" id="KW-0573">Peptidoglycan synthesis</keyword>
<dbReference type="EMBL" id="CP035945">
    <property type="protein sequence ID" value="QBE99403.1"/>
    <property type="molecule type" value="Genomic_DNA"/>
</dbReference>
<dbReference type="RefSeq" id="WP_130182493.1">
    <property type="nucleotide sequence ID" value="NZ_CP035945.1"/>
</dbReference>
<keyword evidence="2 12" id="KW-0732">Signal</keyword>
<evidence type="ECO:0000256" key="5">
    <source>
        <dbReference type="ARBA" id="ARBA00022984"/>
    </source>
</evidence>
<dbReference type="KEGG" id="bpro:PMF13cell1_04979"/>
<feature type="chain" id="PRO_5020339670" evidence="12">
    <location>
        <begin position="32"/>
        <end position="430"/>
    </location>
</feature>
<keyword evidence="11" id="KW-0812">Transmembrane</keyword>
<evidence type="ECO:0000256" key="6">
    <source>
        <dbReference type="ARBA" id="ARBA00023316"/>
    </source>
</evidence>
<keyword evidence="11" id="KW-1133">Transmembrane helix</keyword>
<dbReference type="InterPro" id="IPR018044">
    <property type="entry name" value="Peptidase_S11"/>
</dbReference>
<feature type="active site" description="Acyl-ester intermediate" evidence="7">
    <location>
        <position position="83"/>
    </location>
</feature>
<dbReference type="GO" id="GO:0009002">
    <property type="term" value="F:serine-type D-Ala-D-Ala carboxypeptidase activity"/>
    <property type="evidence" value="ECO:0007669"/>
    <property type="project" value="UniProtKB-EC"/>
</dbReference>
<dbReference type="PANTHER" id="PTHR21581:SF6">
    <property type="entry name" value="TRAFFICKING PROTEIN PARTICLE COMPLEX SUBUNIT 12"/>
    <property type="match status" value="1"/>
</dbReference>
<evidence type="ECO:0000256" key="3">
    <source>
        <dbReference type="ARBA" id="ARBA00022801"/>
    </source>
</evidence>
<feature type="binding site" evidence="8">
    <location>
        <position position="255"/>
    </location>
    <ligand>
        <name>substrate</name>
    </ligand>
</feature>
<evidence type="ECO:0000259" key="13">
    <source>
        <dbReference type="Pfam" id="PF00768"/>
    </source>
</evidence>
<evidence type="ECO:0000313" key="14">
    <source>
        <dbReference type="EMBL" id="QBE99403.1"/>
    </source>
</evidence>
<proteinExistence type="inferred from homology"/>
<gene>
    <name evidence="14" type="primary">dacB_4</name>
    <name evidence="14" type="ORF">PMF13cell1_04979</name>
</gene>
<accession>A0A4P6M711</accession>
<keyword evidence="6" id="KW-0961">Cell wall biogenesis/degradation</keyword>
<keyword evidence="14" id="KW-0121">Carboxypeptidase</keyword>
<evidence type="ECO:0000256" key="9">
    <source>
        <dbReference type="RuleBase" id="RU004016"/>
    </source>
</evidence>
<feature type="domain" description="Peptidase S11 D-alanyl-D-alanine carboxypeptidase A N-terminal" evidence="13">
    <location>
        <begin position="52"/>
        <end position="284"/>
    </location>
</feature>
<keyword evidence="3 14" id="KW-0378">Hydrolase</keyword>
<dbReference type="Gene3D" id="3.40.710.10">
    <property type="entry name" value="DD-peptidase/beta-lactamase superfamily"/>
    <property type="match status" value="1"/>
</dbReference>
<keyword evidence="11" id="KW-0472">Membrane</keyword>
<organism evidence="14 15">
    <name type="scientific">Blautia producta</name>
    <dbReference type="NCBI Taxonomy" id="33035"/>
    <lineage>
        <taxon>Bacteria</taxon>
        <taxon>Bacillati</taxon>
        <taxon>Bacillota</taxon>
        <taxon>Clostridia</taxon>
        <taxon>Lachnospirales</taxon>
        <taxon>Lachnospiraceae</taxon>
        <taxon>Blautia</taxon>
    </lineage>
</organism>
<keyword evidence="14" id="KW-0645">Protease</keyword>
<sequence>MIKLKKSCPFLFGLVSLVLCMSLMTVTAAGAVNNGTVYAIESNNIQGWPPGPEVACETAVLLEADNGNVLYSKGGDELRYPASITKIMTALLAIENLQLETQLTFSENSVASEQVAGSSTIHMQVGEVITVEDCLYGLMIQSANEVAIQLAEQVSGTEAAFAELMNQRAAAIGCKNTHFVNASGLPDENHYTTAYDMALICREALKNETFRKVIQTENYVIPPTNMSAAARELHTHHPLLASESAEHYEGCLGGKSGSTEAAGKTLVTAAERNGVTLVAVVMKGTDMGPNCLDTTNLLNYGFDNFKKIELNKGFVLVPSNVTMEQLQCEESVQQDGSVLLNYSYSGQPVGNAYKEEEKPQEKINEKTPVEKDTEGIMGENDKEQKKDDKNMSFSLMDALVILLAVLVIVLIILMVLLVKKDRRKKKRRKK</sequence>
<evidence type="ECO:0000256" key="1">
    <source>
        <dbReference type="ARBA" id="ARBA00007164"/>
    </source>
</evidence>
<evidence type="ECO:0000256" key="7">
    <source>
        <dbReference type="PIRSR" id="PIRSR618044-1"/>
    </source>
</evidence>
<evidence type="ECO:0000256" key="10">
    <source>
        <dbReference type="SAM" id="MobiDB-lite"/>
    </source>
</evidence>
<dbReference type="EC" id="3.4.16.4" evidence="14"/>
<feature type="transmembrane region" description="Helical" evidence="11">
    <location>
        <begin position="398"/>
        <end position="418"/>
    </location>
</feature>
<evidence type="ECO:0000256" key="8">
    <source>
        <dbReference type="PIRSR" id="PIRSR618044-2"/>
    </source>
</evidence>
<feature type="active site" description="Proton acceptor" evidence="7">
    <location>
        <position position="86"/>
    </location>
</feature>
<feature type="signal peptide" evidence="12">
    <location>
        <begin position="1"/>
        <end position="31"/>
    </location>
</feature>
<dbReference type="Pfam" id="PF00768">
    <property type="entry name" value="Peptidase_S11"/>
    <property type="match status" value="1"/>
</dbReference>
<evidence type="ECO:0000256" key="12">
    <source>
        <dbReference type="SAM" id="SignalP"/>
    </source>
</evidence>
<evidence type="ECO:0000313" key="15">
    <source>
        <dbReference type="Proteomes" id="UP000289794"/>
    </source>
</evidence>
<dbReference type="AlphaFoldDB" id="A0A4P6M711"/>
<comment type="similarity">
    <text evidence="1 9">Belongs to the peptidase S11 family.</text>
</comment>
<dbReference type="GO" id="GO:0009252">
    <property type="term" value="P:peptidoglycan biosynthetic process"/>
    <property type="evidence" value="ECO:0007669"/>
    <property type="project" value="UniProtKB-KW"/>
</dbReference>
<dbReference type="PRINTS" id="PR00725">
    <property type="entry name" value="DADACBPTASE1"/>
</dbReference>
<protein>
    <submittedName>
        <fullName evidence="14">D-alanyl-D-alanine carboxypeptidase DacB</fullName>
        <ecNumber evidence="14">3.4.16.4</ecNumber>
    </submittedName>
</protein>
<dbReference type="PANTHER" id="PTHR21581">
    <property type="entry name" value="D-ALANYL-D-ALANINE CARBOXYPEPTIDASE"/>
    <property type="match status" value="1"/>
</dbReference>
<feature type="active site" evidence="7">
    <location>
        <position position="142"/>
    </location>
</feature>